<proteinExistence type="predicted"/>
<evidence type="ECO:0000313" key="3">
    <source>
        <dbReference type="EMBL" id="GAU88510.1"/>
    </source>
</evidence>
<sequence>MYPWITVIAVFGGLIFVEAKEPLNITCKMDARAITVEIYTTRPLYDVQLKNSDQACDPQEFTENSIRFVIQNYQLGRCGFSRSTDSQNGLDGTFWNNLLWKEKPHSTKTSITKIKCAHKLSEILKNVSPVIHIQLVPIPMPFGAFPNAFGPGGPGAFGSGGPGGMPPMPGPEQLEGAPPSPGLEASHSGMPSGMMSPFPPGISGMPGGMGPRIIFLRGGPPPTMTGAAPAPAELPVVQ</sequence>
<dbReference type="Proteomes" id="UP000186922">
    <property type="component" value="Unassembled WGS sequence"/>
</dbReference>
<dbReference type="AlphaFoldDB" id="A0A1D1UJ10"/>
<evidence type="ECO:0008006" key="5">
    <source>
        <dbReference type="Google" id="ProtNLM"/>
    </source>
</evidence>
<feature type="signal peptide" evidence="2">
    <location>
        <begin position="1"/>
        <end position="19"/>
    </location>
</feature>
<accession>A0A1D1UJ10</accession>
<dbReference type="EMBL" id="BDGG01000001">
    <property type="protein sequence ID" value="GAU88510.1"/>
    <property type="molecule type" value="Genomic_DNA"/>
</dbReference>
<feature type="chain" id="PRO_5008897268" description="ZP domain-containing protein" evidence="2">
    <location>
        <begin position="20"/>
        <end position="238"/>
    </location>
</feature>
<gene>
    <name evidence="3" type="primary">RvY_01197-1</name>
    <name evidence="3" type="synonym">RvY_01197.1</name>
    <name evidence="3" type="ORF">RvY_01197</name>
</gene>
<comment type="caution">
    <text evidence="3">The sequence shown here is derived from an EMBL/GenBank/DDBJ whole genome shotgun (WGS) entry which is preliminary data.</text>
</comment>
<dbReference type="OrthoDB" id="10455874at2759"/>
<feature type="compositionally biased region" description="Gly residues" evidence="1">
    <location>
        <begin position="153"/>
        <end position="163"/>
    </location>
</feature>
<evidence type="ECO:0000313" key="4">
    <source>
        <dbReference type="Proteomes" id="UP000186922"/>
    </source>
</evidence>
<protein>
    <recommendedName>
        <fullName evidence="5">ZP domain-containing protein</fullName>
    </recommendedName>
</protein>
<keyword evidence="4" id="KW-1185">Reference proteome</keyword>
<feature type="region of interest" description="Disordered" evidence="1">
    <location>
        <begin position="153"/>
        <end position="188"/>
    </location>
</feature>
<reference evidence="3 4" key="1">
    <citation type="journal article" date="2016" name="Nat. Commun.">
        <title>Extremotolerant tardigrade genome and improved radiotolerance of human cultured cells by tardigrade-unique protein.</title>
        <authorList>
            <person name="Hashimoto T."/>
            <person name="Horikawa D.D."/>
            <person name="Saito Y."/>
            <person name="Kuwahara H."/>
            <person name="Kozuka-Hata H."/>
            <person name="Shin-I T."/>
            <person name="Minakuchi Y."/>
            <person name="Ohishi K."/>
            <person name="Motoyama A."/>
            <person name="Aizu T."/>
            <person name="Enomoto A."/>
            <person name="Kondo K."/>
            <person name="Tanaka S."/>
            <person name="Hara Y."/>
            <person name="Koshikawa S."/>
            <person name="Sagara H."/>
            <person name="Miura T."/>
            <person name="Yokobori S."/>
            <person name="Miyagawa K."/>
            <person name="Suzuki Y."/>
            <person name="Kubo T."/>
            <person name="Oyama M."/>
            <person name="Kohara Y."/>
            <person name="Fujiyama A."/>
            <person name="Arakawa K."/>
            <person name="Katayama T."/>
            <person name="Toyoda A."/>
            <person name="Kunieda T."/>
        </authorList>
    </citation>
    <scope>NUCLEOTIDE SEQUENCE [LARGE SCALE GENOMIC DNA]</scope>
    <source>
        <strain evidence="3 4">YOKOZUNA-1</strain>
    </source>
</reference>
<evidence type="ECO:0000256" key="2">
    <source>
        <dbReference type="SAM" id="SignalP"/>
    </source>
</evidence>
<name>A0A1D1UJ10_RAMVA</name>
<keyword evidence="2" id="KW-0732">Signal</keyword>
<evidence type="ECO:0000256" key="1">
    <source>
        <dbReference type="SAM" id="MobiDB-lite"/>
    </source>
</evidence>
<organism evidence="3 4">
    <name type="scientific">Ramazzottius varieornatus</name>
    <name type="common">Water bear</name>
    <name type="synonym">Tardigrade</name>
    <dbReference type="NCBI Taxonomy" id="947166"/>
    <lineage>
        <taxon>Eukaryota</taxon>
        <taxon>Metazoa</taxon>
        <taxon>Ecdysozoa</taxon>
        <taxon>Tardigrada</taxon>
        <taxon>Eutardigrada</taxon>
        <taxon>Parachela</taxon>
        <taxon>Hypsibioidea</taxon>
        <taxon>Ramazzottiidae</taxon>
        <taxon>Ramazzottius</taxon>
    </lineage>
</organism>